<name>A0AAE1JA46_9FABA</name>
<dbReference type="Pfam" id="PF00582">
    <property type="entry name" value="Usp"/>
    <property type="match status" value="1"/>
</dbReference>
<gene>
    <name evidence="2" type="ORF">QN277_025572</name>
</gene>
<organism evidence="2 3">
    <name type="scientific">Acacia crassicarpa</name>
    <name type="common">northern wattle</name>
    <dbReference type="NCBI Taxonomy" id="499986"/>
    <lineage>
        <taxon>Eukaryota</taxon>
        <taxon>Viridiplantae</taxon>
        <taxon>Streptophyta</taxon>
        <taxon>Embryophyta</taxon>
        <taxon>Tracheophyta</taxon>
        <taxon>Spermatophyta</taxon>
        <taxon>Magnoliopsida</taxon>
        <taxon>eudicotyledons</taxon>
        <taxon>Gunneridae</taxon>
        <taxon>Pentapetalae</taxon>
        <taxon>rosids</taxon>
        <taxon>fabids</taxon>
        <taxon>Fabales</taxon>
        <taxon>Fabaceae</taxon>
        <taxon>Caesalpinioideae</taxon>
        <taxon>mimosoid clade</taxon>
        <taxon>Acacieae</taxon>
        <taxon>Acacia</taxon>
    </lineage>
</organism>
<proteinExistence type="predicted"/>
<dbReference type="Proteomes" id="UP001293593">
    <property type="component" value="Unassembled WGS sequence"/>
</dbReference>
<evidence type="ECO:0000313" key="2">
    <source>
        <dbReference type="EMBL" id="KAK4264389.1"/>
    </source>
</evidence>
<dbReference type="AlphaFoldDB" id="A0AAE1JA46"/>
<dbReference type="InterPro" id="IPR014729">
    <property type="entry name" value="Rossmann-like_a/b/a_fold"/>
</dbReference>
<dbReference type="CDD" id="cd01989">
    <property type="entry name" value="USP_STK_Ubox_N"/>
    <property type="match status" value="1"/>
</dbReference>
<dbReference type="Gene3D" id="3.40.50.620">
    <property type="entry name" value="HUPs"/>
    <property type="match status" value="1"/>
</dbReference>
<dbReference type="PANTHER" id="PTHR47382">
    <property type="entry name" value="U-BOX DOMAIN-CONTAINING PROTEIN 52-LIKE"/>
    <property type="match status" value="1"/>
</dbReference>
<dbReference type="EMBL" id="JAWXYG010000008">
    <property type="protein sequence ID" value="KAK4264389.1"/>
    <property type="molecule type" value="Genomic_DNA"/>
</dbReference>
<dbReference type="SUPFAM" id="SSF52402">
    <property type="entry name" value="Adenine nucleotide alpha hydrolases-like"/>
    <property type="match status" value="1"/>
</dbReference>
<protein>
    <recommendedName>
        <fullName evidence="1">UspA domain-containing protein</fullName>
    </recommendedName>
</protein>
<accession>A0AAE1JA46</accession>
<comment type="caution">
    <text evidence="2">The sequence shown here is derived from an EMBL/GenBank/DDBJ whole genome shotgun (WGS) entry which is preliminary data.</text>
</comment>
<evidence type="ECO:0000313" key="3">
    <source>
        <dbReference type="Proteomes" id="UP001293593"/>
    </source>
</evidence>
<keyword evidence="3" id="KW-1185">Reference proteome</keyword>
<feature type="domain" description="UspA" evidence="1">
    <location>
        <begin position="122"/>
        <end position="237"/>
    </location>
</feature>
<reference evidence="2" key="1">
    <citation type="submission" date="2023-10" db="EMBL/GenBank/DDBJ databases">
        <title>Chromosome-level genome of the transformable northern wattle, Acacia crassicarpa.</title>
        <authorList>
            <person name="Massaro I."/>
            <person name="Sinha N.R."/>
            <person name="Poethig S."/>
            <person name="Leichty A.R."/>
        </authorList>
    </citation>
    <scope>NUCLEOTIDE SEQUENCE</scope>
    <source>
        <strain evidence="2">Acra3RX</strain>
        <tissue evidence="2">Leaf</tissue>
    </source>
</reference>
<sequence length="305" mass="34784">MENDDPKPAEAKDYYTRSQQWWSKDEQAVNGVSCAAAAKHSPYYYNFKEILTPQIPREGDRVVLSDLIDVASDEDEDEDEDRVEEKHEYRPAVTSEIEEIFEDDGRSERVDNRESRGEDIYVAVGKDDMDVVKWALDHAVSHSSRIFFIHVSAPITLIPTPVGNIPRSQLNHQQVKRYENAEINKTNNILQKYIQMSTEAQVSTETVHLESNDTAKAILELISVLNIKNLVMGIKKHAHSWGKNKVMSRGEIVKQKAPEFCEVVLVCEGNEILNNRHYYDTVAPQKHQSSGRLLFCSMCFTGKSL</sequence>
<dbReference type="InterPro" id="IPR006016">
    <property type="entry name" value="UspA"/>
</dbReference>
<evidence type="ECO:0000259" key="1">
    <source>
        <dbReference type="Pfam" id="PF00582"/>
    </source>
</evidence>
<dbReference type="PANTHER" id="PTHR47382:SF1">
    <property type="entry name" value="USPA DOMAIN-CONTAINING PROTEIN"/>
    <property type="match status" value="1"/>
</dbReference>